<dbReference type="GeneID" id="34609334"/>
<dbReference type="AlphaFoldDB" id="A0A1L9SIL2"/>
<dbReference type="Proteomes" id="UP000184188">
    <property type="component" value="Unassembled WGS sequence"/>
</dbReference>
<dbReference type="GO" id="GO:0030125">
    <property type="term" value="C:clathrin vesicle coat"/>
    <property type="evidence" value="ECO:0007669"/>
    <property type="project" value="TreeGrafter"/>
</dbReference>
<accession>A0A1L9SIL2</accession>
<feature type="compositionally biased region" description="Low complexity" evidence="1">
    <location>
        <begin position="266"/>
        <end position="279"/>
    </location>
</feature>
<feature type="region of interest" description="Disordered" evidence="1">
    <location>
        <begin position="236"/>
        <end position="286"/>
    </location>
</feature>
<feature type="compositionally biased region" description="Low complexity" evidence="1">
    <location>
        <begin position="321"/>
        <end position="340"/>
    </location>
</feature>
<dbReference type="InterPro" id="IPR008942">
    <property type="entry name" value="ENTH_VHS"/>
</dbReference>
<organism evidence="3 4">
    <name type="scientific">Penicilliopsis zonata CBS 506.65</name>
    <dbReference type="NCBI Taxonomy" id="1073090"/>
    <lineage>
        <taxon>Eukaryota</taxon>
        <taxon>Fungi</taxon>
        <taxon>Dikarya</taxon>
        <taxon>Ascomycota</taxon>
        <taxon>Pezizomycotina</taxon>
        <taxon>Eurotiomycetes</taxon>
        <taxon>Eurotiomycetidae</taxon>
        <taxon>Eurotiales</taxon>
        <taxon>Aspergillaceae</taxon>
        <taxon>Penicilliopsis</taxon>
    </lineage>
</organism>
<feature type="compositionally biased region" description="Low complexity" evidence="1">
    <location>
        <begin position="505"/>
        <end position="520"/>
    </location>
</feature>
<dbReference type="GO" id="GO:0030276">
    <property type="term" value="F:clathrin binding"/>
    <property type="evidence" value="ECO:0007669"/>
    <property type="project" value="TreeGrafter"/>
</dbReference>
<gene>
    <name evidence="3" type="ORF">ASPZODRAFT_131901</name>
</gene>
<feature type="compositionally biased region" description="Polar residues" evidence="1">
    <location>
        <begin position="348"/>
        <end position="377"/>
    </location>
</feature>
<evidence type="ECO:0000313" key="3">
    <source>
        <dbReference type="EMBL" id="OJJ46987.1"/>
    </source>
</evidence>
<dbReference type="CDD" id="cd16992">
    <property type="entry name" value="ENTH_Ent3"/>
    <property type="match status" value="1"/>
</dbReference>
<name>A0A1L9SIL2_9EURO</name>
<sequence>MDFSSLRDQVSNLTLYDLKAGVRKVQNAVMNYTEMESKVREATNNEPWGASSTLMQEIANGTHNYQLLNEIMPMIYKRFTDKSAEEWRQIYKALTLLEFLIKNGSERVVDDARSHLSLLRMLRQFHFIDQNGKDQGINVRNRASELAKLLGDVDTIRSERKKARANRNKFSGIEGGMNVGGGFSGASSRYGGFGSESAGFGGYSGGVFGDGGGFGGATSEFQDSGRRGANRFEEYDEYDEDEGGAPPRRRAAAPSPPRATRREPKQPAAAPKAPEQDLLGFGGDDDAATTASVAAGKQPVAAATSAGNIFDAGDDDDFDDFQSATPAPAPVSTATPTSTTQFVAPQPVSASQGNNLNGLVGFTSATPTPTLSNVTSPVSPPPGFSQAASMQAQQKPMAPKPTGFQAATPNYFTSVSTATTAQPFSGTTMASRPGIPSTASAASITTNSTLASKPAASNKSSSGDAFGSLWSSASAGAGIQKQSAPKGPNLASMAKEKASAGIWGAPAQPSYSSASSTRPSQGTTSGSSGLDDLLG</sequence>
<dbReference type="GO" id="GO:0005543">
    <property type="term" value="F:phospholipid binding"/>
    <property type="evidence" value="ECO:0007669"/>
    <property type="project" value="TreeGrafter"/>
</dbReference>
<dbReference type="OrthoDB" id="4033880at2759"/>
<dbReference type="VEuPathDB" id="FungiDB:ASPZODRAFT_131901"/>
<dbReference type="GO" id="GO:0006895">
    <property type="term" value="P:Golgi to endosome transport"/>
    <property type="evidence" value="ECO:0007669"/>
    <property type="project" value="TreeGrafter"/>
</dbReference>
<dbReference type="STRING" id="1073090.A0A1L9SIL2"/>
<dbReference type="Gene3D" id="1.25.40.90">
    <property type="match status" value="1"/>
</dbReference>
<feature type="region of interest" description="Disordered" evidence="1">
    <location>
        <begin position="307"/>
        <end position="408"/>
    </location>
</feature>
<feature type="region of interest" description="Disordered" evidence="1">
    <location>
        <begin position="448"/>
        <end position="467"/>
    </location>
</feature>
<dbReference type="GO" id="GO:0006897">
    <property type="term" value="P:endocytosis"/>
    <property type="evidence" value="ECO:0007669"/>
    <property type="project" value="TreeGrafter"/>
</dbReference>
<dbReference type="InterPro" id="IPR013809">
    <property type="entry name" value="ENTH"/>
</dbReference>
<dbReference type="FunFam" id="1.25.40.90:FF:000006">
    <property type="entry name" value="Clathrin interactor 1"/>
    <property type="match status" value="1"/>
</dbReference>
<keyword evidence="4" id="KW-1185">Reference proteome</keyword>
<dbReference type="GO" id="GO:0005768">
    <property type="term" value="C:endosome"/>
    <property type="evidence" value="ECO:0007669"/>
    <property type="project" value="TreeGrafter"/>
</dbReference>
<proteinExistence type="predicted"/>
<reference evidence="4" key="1">
    <citation type="journal article" date="2017" name="Genome Biol.">
        <title>Comparative genomics reveals high biological diversity and specific adaptations in the industrially and medically important fungal genus Aspergillus.</title>
        <authorList>
            <person name="de Vries R.P."/>
            <person name="Riley R."/>
            <person name="Wiebenga A."/>
            <person name="Aguilar-Osorio G."/>
            <person name="Amillis S."/>
            <person name="Uchima C.A."/>
            <person name="Anderluh G."/>
            <person name="Asadollahi M."/>
            <person name="Askin M."/>
            <person name="Barry K."/>
            <person name="Battaglia E."/>
            <person name="Bayram O."/>
            <person name="Benocci T."/>
            <person name="Braus-Stromeyer S.A."/>
            <person name="Caldana C."/>
            <person name="Canovas D."/>
            <person name="Cerqueira G.C."/>
            <person name="Chen F."/>
            <person name="Chen W."/>
            <person name="Choi C."/>
            <person name="Clum A."/>
            <person name="Dos Santos R.A."/>
            <person name="Damasio A.R."/>
            <person name="Diallinas G."/>
            <person name="Emri T."/>
            <person name="Fekete E."/>
            <person name="Flipphi M."/>
            <person name="Freyberg S."/>
            <person name="Gallo A."/>
            <person name="Gournas C."/>
            <person name="Habgood R."/>
            <person name="Hainaut M."/>
            <person name="Harispe M.L."/>
            <person name="Henrissat B."/>
            <person name="Hilden K.S."/>
            <person name="Hope R."/>
            <person name="Hossain A."/>
            <person name="Karabika E."/>
            <person name="Karaffa L."/>
            <person name="Karanyi Z."/>
            <person name="Krasevec N."/>
            <person name="Kuo A."/>
            <person name="Kusch H."/>
            <person name="LaButti K."/>
            <person name="Lagendijk E.L."/>
            <person name="Lapidus A."/>
            <person name="Levasseur A."/>
            <person name="Lindquist E."/>
            <person name="Lipzen A."/>
            <person name="Logrieco A.F."/>
            <person name="MacCabe A."/>
            <person name="Maekelae M.R."/>
            <person name="Malavazi I."/>
            <person name="Melin P."/>
            <person name="Meyer V."/>
            <person name="Mielnichuk N."/>
            <person name="Miskei M."/>
            <person name="Molnar A.P."/>
            <person name="Mule G."/>
            <person name="Ngan C.Y."/>
            <person name="Orejas M."/>
            <person name="Orosz E."/>
            <person name="Ouedraogo J.P."/>
            <person name="Overkamp K.M."/>
            <person name="Park H.-S."/>
            <person name="Perrone G."/>
            <person name="Piumi F."/>
            <person name="Punt P.J."/>
            <person name="Ram A.F."/>
            <person name="Ramon A."/>
            <person name="Rauscher S."/>
            <person name="Record E."/>
            <person name="Riano-Pachon D.M."/>
            <person name="Robert V."/>
            <person name="Roehrig J."/>
            <person name="Ruller R."/>
            <person name="Salamov A."/>
            <person name="Salih N.S."/>
            <person name="Samson R.A."/>
            <person name="Sandor E."/>
            <person name="Sanguinetti M."/>
            <person name="Schuetze T."/>
            <person name="Sepcic K."/>
            <person name="Shelest E."/>
            <person name="Sherlock G."/>
            <person name="Sophianopoulou V."/>
            <person name="Squina F.M."/>
            <person name="Sun H."/>
            <person name="Susca A."/>
            <person name="Todd R.B."/>
            <person name="Tsang A."/>
            <person name="Unkles S.E."/>
            <person name="van de Wiele N."/>
            <person name="van Rossen-Uffink D."/>
            <person name="Oliveira J.V."/>
            <person name="Vesth T.C."/>
            <person name="Visser J."/>
            <person name="Yu J.-H."/>
            <person name="Zhou M."/>
            <person name="Andersen M.R."/>
            <person name="Archer D.B."/>
            <person name="Baker S.E."/>
            <person name="Benoit I."/>
            <person name="Brakhage A.A."/>
            <person name="Braus G.H."/>
            <person name="Fischer R."/>
            <person name="Frisvad J.C."/>
            <person name="Goldman G.H."/>
            <person name="Houbraken J."/>
            <person name="Oakley B."/>
            <person name="Pocsi I."/>
            <person name="Scazzocchio C."/>
            <person name="Seiboth B."/>
            <person name="vanKuyk P.A."/>
            <person name="Wortman J."/>
            <person name="Dyer P.S."/>
            <person name="Grigoriev I.V."/>
        </authorList>
    </citation>
    <scope>NUCLEOTIDE SEQUENCE [LARGE SCALE GENOMIC DNA]</scope>
    <source>
        <strain evidence="4">CBS 506.65</strain>
    </source>
</reference>
<dbReference type="PROSITE" id="PS50942">
    <property type="entry name" value="ENTH"/>
    <property type="match status" value="1"/>
</dbReference>
<dbReference type="PANTHER" id="PTHR12276">
    <property type="entry name" value="EPSIN/ENT-RELATED"/>
    <property type="match status" value="1"/>
</dbReference>
<dbReference type="EMBL" id="KV878341">
    <property type="protein sequence ID" value="OJJ46987.1"/>
    <property type="molecule type" value="Genomic_DNA"/>
</dbReference>
<evidence type="ECO:0000256" key="1">
    <source>
        <dbReference type="SAM" id="MobiDB-lite"/>
    </source>
</evidence>
<evidence type="ECO:0000259" key="2">
    <source>
        <dbReference type="PROSITE" id="PS50942"/>
    </source>
</evidence>
<evidence type="ECO:0000313" key="4">
    <source>
        <dbReference type="Proteomes" id="UP000184188"/>
    </source>
</evidence>
<feature type="region of interest" description="Disordered" evidence="1">
    <location>
        <begin position="476"/>
        <end position="535"/>
    </location>
</feature>
<dbReference type="SMART" id="SM00273">
    <property type="entry name" value="ENTH"/>
    <property type="match status" value="1"/>
</dbReference>
<protein>
    <recommendedName>
        <fullName evidence="2">ENTH domain-containing protein</fullName>
    </recommendedName>
</protein>
<dbReference type="GO" id="GO:0005886">
    <property type="term" value="C:plasma membrane"/>
    <property type="evidence" value="ECO:0007669"/>
    <property type="project" value="TreeGrafter"/>
</dbReference>
<dbReference type="Pfam" id="PF01417">
    <property type="entry name" value="ENTH"/>
    <property type="match status" value="1"/>
</dbReference>
<dbReference type="PANTHER" id="PTHR12276:SF45">
    <property type="entry name" value="CLATHRIN INTERACTOR 1"/>
    <property type="match status" value="1"/>
</dbReference>
<dbReference type="RefSeq" id="XP_022581497.1">
    <property type="nucleotide sequence ID" value="XM_022722869.1"/>
</dbReference>
<feature type="domain" description="ENTH" evidence="2">
    <location>
        <begin position="27"/>
        <end position="160"/>
    </location>
</feature>
<dbReference type="SUPFAM" id="SSF48464">
    <property type="entry name" value="ENTH/VHS domain"/>
    <property type="match status" value="1"/>
</dbReference>
<dbReference type="GO" id="GO:0005829">
    <property type="term" value="C:cytosol"/>
    <property type="evidence" value="ECO:0007669"/>
    <property type="project" value="GOC"/>
</dbReference>